<evidence type="ECO:0000313" key="6">
    <source>
        <dbReference type="Proteomes" id="UP000061660"/>
    </source>
</evidence>
<reference evidence="6" key="1">
    <citation type="submission" date="2015-12" db="EMBL/GenBank/DDBJ databases">
        <title>Complete genome sequences of two moderately thermophilic Paenibacillus species.</title>
        <authorList>
            <person name="Butler R.III."/>
            <person name="Wang J."/>
            <person name="Stark B.C."/>
            <person name="Pombert J.-F."/>
        </authorList>
    </citation>
    <scope>NUCLEOTIDE SEQUENCE [LARGE SCALE GENOMIC DNA]</scope>
    <source>
        <strain evidence="6">32O-Y</strain>
    </source>
</reference>
<gene>
    <name evidence="5" type="ORF">IJ22_07770</name>
</gene>
<feature type="signal peptide" evidence="3">
    <location>
        <begin position="1"/>
        <end position="23"/>
    </location>
</feature>
<evidence type="ECO:0000256" key="2">
    <source>
        <dbReference type="ARBA" id="ARBA00022729"/>
    </source>
</evidence>
<evidence type="ECO:0000256" key="3">
    <source>
        <dbReference type="SAM" id="SignalP"/>
    </source>
</evidence>
<organism evidence="5 6">
    <name type="scientific">Paenibacillus naphthalenovorans</name>
    <dbReference type="NCBI Taxonomy" id="162209"/>
    <lineage>
        <taxon>Bacteria</taxon>
        <taxon>Bacillati</taxon>
        <taxon>Bacillota</taxon>
        <taxon>Bacilli</taxon>
        <taxon>Bacillales</taxon>
        <taxon>Paenibacillaceae</taxon>
        <taxon>Paenibacillus</taxon>
    </lineage>
</organism>
<proteinExistence type="inferred from homology"/>
<evidence type="ECO:0000259" key="4">
    <source>
        <dbReference type="Pfam" id="PF13458"/>
    </source>
</evidence>
<accession>A0A0U2U3N4</accession>
<dbReference type="InterPro" id="IPR028081">
    <property type="entry name" value="Leu-bd"/>
</dbReference>
<dbReference type="AlphaFoldDB" id="A0A0U2U3N4"/>
<dbReference type="EMBL" id="CP013652">
    <property type="protein sequence ID" value="ALS21161.1"/>
    <property type="molecule type" value="Genomic_DNA"/>
</dbReference>
<dbReference type="CDD" id="cd06340">
    <property type="entry name" value="PBP1_ABC_ligand_binding-like"/>
    <property type="match status" value="1"/>
</dbReference>
<dbReference type="OrthoDB" id="9783240at2"/>
<protein>
    <submittedName>
        <fullName evidence="5">Periplasmic binding protein</fullName>
    </submittedName>
</protein>
<dbReference type="SUPFAM" id="SSF53822">
    <property type="entry name" value="Periplasmic binding protein-like I"/>
    <property type="match status" value="1"/>
</dbReference>
<dbReference type="PANTHER" id="PTHR30483:SF37">
    <property type="entry name" value="ABC TRANSPORTER SUBSTRATE-BINDING PROTEIN"/>
    <property type="match status" value="1"/>
</dbReference>
<dbReference type="PROSITE" id="PS51257">
    <property type="entry name" value="PROKAR_LIPOPROTEIN"/>
    <property type="match status" value="1"/>
</dbReference>
<dbReference type="PANTHER" id="PTHR30483">
    <property type="entry name" value="LEUCINE-SPECIFIC-BINDING PROTEIN"/>
    <property type="match status" value="1"/>
</dbReference>
<dbReference type="Proteomes" id="UP000061660">
    <property type="component" value="Chromosome"/>
</dbReference>
<comment type="similarity">
    <text evidence="1">Belongs to the leucine-binding protein family.</text>
</comment>
<evidence type="ECO:0000313" key="5">
    <source>
        <dbReference type="EMBL" id="ALS21161.1"/>
    </source>
</evidence>
<dbReference type="RefSeq" id="WP_062407356.1">
    <property type="nucleotide sequence ID" value="NZ_CP013652.1"/>
</dbReference>
<keyword evidence="2 3" id="KW-0732">Signal</keyword>
<dbReference type="Gene3D" id="3.40.50.2300">
    <property type="match status" value="2"/>
</dbReference>
<dbReference type="InterPro" id="IPR028082">
    <property type="entry name" value="Peripla_BP_I"/>
</dbReference>
<name>A0A0U2U3N4_9BACL</name>
<dbReference type="STRING" id="162209.IJ22_07770"/>
<dbReference type="KEGG" id="pnp:IJ22_07770"/>
<keyword evidence="6" id="KW-1185">Reference proteome</keyword>
<feature type="domain" description="Leucine-binding protein" evidence="4">
    <location>
        <begin position="45"/>
        <end position="399"/>
    </location>
</feature>
<evidence type="ECO:0000256" key="1">
    <source>
        <dbReference type="ARBA" id="ARBA00010062"/>
    </source>
</evidence>
<dbReference type="Pfam" id="PF13458">
    <property type="entry name" value="Peripla_BP_6"/>
    <property type="match status" value="1"/>
</dbReference>
<dbReference type="InterPro" id="IPR051010">
    <property type="entry name" value="BCAA_transport"/>
</dbReference>
<reference evidence="5 6" key="2">
    <citation type="journal article" date="2016" name="Genome Announc.">
        <title>Complete Genome Sequences of Two Interactive Moderate Thermophiles, Paenibacillus napthalenovorans 32O-Y and Paenibacillus sp. 32O-W.</title>
        <authorList>
            <person name="Butler R.R.III."/>
            <person name="Wang J."/>
            <person name="Stark B.C."/>
            <person name="Pombert J.F."/>
        </authorList>
    </citation>
    <scope>NUCLEOTIDE SEQUENCE [LARGE SCALE GENOMIC DNA]</scope>
    <source>
        <strain evidence="5 6">32O-Y</strain>
    </source>
</reference>
<sequence precursor="true">MMKHFQPKLIALLLILIMVTVSACSPGHPSGTSNHADSGENKETLYIGALFPRSGNLAPLGIESFRGAELARLEQNQAGGLLGKTVAFKEADAPSPNAAQAEAERLINKEKITAILGSYSSSISMAASQVAEKNRVIYWEGGAVSTAITSRGFKYVFRTQPNDTMSSRDQAQFVADELTKSLNKPIGDLKIMIVHEDSEFGTSGADRFKKAIQAVGAKAPPVYPYNAQAKDLTSIVLKIKDAQPDILFAVSYVTDGILLTRQMLENKVEVPVFLGAGAGYSLTDYAKALGNDKVEGNISFDVPQFTTNPKYTPGMDHFIEAYKKQYGEEPHSAHSLIHYWSAKLLFQTIEKAESVEPDKIREAVFTWDQPEGQSPTGWGIKFGEDGQNQRGNLFAHQWRDGKMIVVWPRAAALSEFTLE</sequence>
<dbReference type="PATRIC" id="fig|162209.4.peg.830"/>
<feature type="chain" id="PRO_5006832453" evidence="3">
    <location>
        <begin position="24"/>
        <end position="419"/>
    </location>
</feature>